<accession>A0A835R926</accession>
<dbReference type="OrthoDB" id="1985580at2759"/>
<evidence type="ECO:0000313" key="2">
    <source>
        <dbReference type="Proteomes" id="UP000639772"/>
    </source>
</evidence>
<organism evidence="1 2">
    <name type="scientific">Vanilla planifolia</name>
    <name type="common">Vanilla</name>
    <dbReference type="NCBI Taxonomy" id="51239"/>
    <lineage>
        <taxon>Eukaryota</taxon>
        <taxon>Viridiplantae</taxon>
        <taxon>Streptophyta</taxon>
        <taxon>Embryophyta</taxon>
        <taxon>Tracheophyta</taxon>
        <taxon>Spermatophyta</taxon>
        <taxon>Magnoliopsida</taxon>
        <taxon>Liliopsida</taxon>
        <taxon>Asparagales</taxon>
        <taxon>Orchidaceae</taxon>
        <taxon>Vanilloideae</taxon>
        <taxon>Vanilleae</taxon>
        <taxon>Vanilla</taxon>
    </lineage>
</organism>
<evidence type="ECO:0000313" key="1">
    <source>
        <dbReference type="EMBL" id="KAG0482192.1"/>
    </source>
</evidence>
<dbReference type="EMBL" id="JADCNM010000005">
    <property type="protein sequence ID" value="KAG0482192.1"/>
    <property type="molecule type" value="Genomic_DNA"/>
</dbReference>
<dbReference type="AlphaFoldDB" id="A0A835R926"/>
<sequence>MIALTINDYFQDIFGSPKCCNLKRKQPQRTHDSRRGNESVATGVSMSAMAYVSMGEAHRRITDFLFRFSEAVSSQDGAALKPLLAVSSNSALLLSLADALNVFQF</sequence>
<protein>
    <submittedName>
        <fullName evidence="1">Uncharacterized protein</fullName>
    </submittedName>
</protein>
<gene>
    <name evidence="1" type="ORF">HPP92_010276</name>
</gene>
<name>A0A835R926_VANPL</name>
<dbReference type="Proteomes" id="UP000639772">
    <property type="component" value="Unassembled WGS sequence"/>
</dbReference>
<comment type="caution">
    <text evidence="1">The sequence shown here is derived from an EMBL/GenBank/DDBJ whole genome shotgun (WGS) entry which is preliminary data.</text>
</comment>
<proteinExistence type="predicted"/>
<reference evidence="1 2" key="1">
    <citation type="journal article" date="2020" name="Nat. Food">
        <title>A phased Vanilla planifolia genome enables genetic improvement of flavour and production.</title>
        <authorList>
            <person name="Hasing T."/>
            <person name="Tang H."/>
            <person name="Brym M."/>
            <person name="Khazi F."/>
            <person name="Huang T."/>
            <person name="Chambers A.H."/>
        </authorList>
    </citation>
    <scope>NUCLEOTIDE SEQUENCE [LARGE SCALE GENOMIC DNA]</scope>
    <source>
        <tissue evidence="1">Leaf</tissue>
    </source>
</reference>